<dbReference type="SUPFAM" id="SSF50494">
    <property type="entry name" value="Trypsin-like serine proteases"/>
    <property type="match status" value="2"/>
</dbReference>
<dbReference type="PROSITE" id="PS50240">
    <property type="entry name" value="TRYPSIN_DOM"/>
    <property type="match status" value="2"/>
</dbReference>
<reference evidence="9" key="1">
    <citation type="submission" date="2023-01" db="EMBL/GenBank/DDBJ databases">
        <title>Key to firefly adult light organ development and bioluminescence: homeobox transcription factors regulate luciferase expression and transportation to peroxisome.</title>
        <authorList>
            <person name="Fu X."/>
        </authorList>
    </citation>
    <scope>NUCLEOTIDE SEQUENCE [LARGE SCALE GENOMIC DNA]</scope>
</reference>
<evidence type="ECO:0000259" key="7">
    <source>
        <dbReference type="PROSITE" id="PS50240"/>
    </source>
</evidence>
<dbReference type="AlphaFoldDB" id="A0AAN7PV59"/>
<organism evidence="8 9">
    <name type="scientific">Aquatica leii</name>
    <dbReference type="NCBI Taxonomy" id="1421715"/>
    <lineage>
        <taxon>Eukaryota</taxon>
        <taxon>Metazoa</taxon>
        <taxon>Ecdysozoa</taxon>
        <taxon>Arthropoda</taxon>
        <taxon>Hexapoda</taxon>
        <taxon>Insecta</taxon>
        <taxon>Pterygota</taxon>
        <taxon>Neoptera</taxon>
        <taxon>Endopterygota</taxon>
        <taxon>Coleoptera</taxon>
        <taxon>Polyphaga</taxon>
        <taxon>Elateriformia</taxon>
        <taxon>Elateroidea</taxon>
        <taxon>Lampyridae</taxon>
        <taxon>Luciolinae</taxon>
        <taxon>Aquatica</taxon>
    </lineage>
</organism>
<dbReference type="CDD" id="cd00190">
    <property type="entry name" value="Tryp_SPc"/>
    <property type="match status" value="1"/>
</dbReference>
<sequence length="435" mass="47260">MDSSGKSIGVLQAKDLKSAFSDNQDSSAHSSSFDSDVDSKIIADKKQIRNQTFLFQQRTVLTKTASGTLVVVGTNSLTSGGSYYNVTQLLLHPLYKNTVILNDIALVKVLDSFTFGPNVKPIEMSLEYPPDGANLVLTGWGLQSYPANTLPDILQYINLKAIRINRCQILLFGKIITANHICTLQEKGKGACKGDSGGPLVYDVNGSGDDRIVGGFPANISDYPYQVSLRTLLNEHFCGGSILNQLWVLTAAHCLAQTTAANTMVVVGTNSLSSGGTRYNVSKFIQYPFYNNENHLNDIGLVKISQPFSFCTSVKPIQLSLRYPPHGSDVVLTGWGLTSYPSNTLPDILQYIHLNAIRISNCKTLLAGYPVTNNHICTLQEENIGSCHGDSGGPLVYNGDQIGIVSWGIPCAVGSPDVFTSVLWYHVWIKLNTKT</sequence>
<dbReference type="InterPro" id="IPR001314">
    <property type="entry name" value="Peptidase_S1A"/>
</dbReference>
<dbReference type="InterPro" id="IPR018114">
    <property type="entry name" value="TRYPSIN_HIS"/>
</dbReference>
<dbReference type="PRINTS" id="PR00722">
    <property type="entry name" value="CHYMOTRYPSIN"/>
</dbReference>
<dbReference type="Gene3D" id="2.40.10.10">
    <property type="entry name" value="Trypsin-like serine proteases"/>
    <property type="match status" value="4"/>
</dbReference>
<protein>
    <recommendedName>
        <fullName evidence="7">Peptidase S1 domain-containing protein</fullName>
    </recommendedName>
</protein>
<comment type="caution">
    <text evidence="8">The sequence shown here is derived from an EMBL/GenBank/DDBJ whole genome shotgun (WGS) entry which is preliminary data.</text>
</comment>
<evidence type="ECO:0000256" key="3">
    <source>
        <dbReference type="ARBA" id="ARBA00022801"/>
    </source>
</evidence>
<evidence type="ECO:0000256" key="2">
    <source>
        <dbReference type="ARBA" id="ARBA00022670"/>
    </source>
</evidence>
<dbReference type="InterPro" id="IPR043504">
    <property type="entry name" value="Peptidase_S1_PA_chymotrypsin"/>
</dbReference>
<dbReference type="InterPro" id="IPR009003">
    <property type="entry name" value="Peptidase_S1_PA"/>
</dbReference>
<evidence type="ECO:0000313" key="9">
    <source>
        <dbReference type="Proteomes" id="UP001353858"/>
    </source>
</evidence>
<evidence type="ECO:0000313" key="8">
    <source>
        <dbReference type="EMBL" id="KAK4878209.1"/>
    </source>
</evidence>
<keyword evidence="2 6" id="KW-0645">Protease</keyword>
<comment type="similarity">
    <text evidence="1">Belongs to the peptidase S1 family.</text>
</comment>
<gene>
    <name evidence="8" type="ORF">RN001_010715</name>
</gene>
<keyword evidence="3 6" id="KW-0378">Hydrolase</keyword>
<keyword evidence="5" id="KW-1015">Disulfide bond</keyword>
<dbReference type="Proteomes" id="UP001353858">
    <property type="component" value="Unassembled WGS sequence"/>
</dbReference>
<accession>A0AAN7PV59</accession>
<dbReference type="InterPro" id="IPR033116">
    <property type="entry name" value="TRYPSIN_SER"/>
</dbReference>
<dbReference type="PROSITE" id="PS00134">
    <property type="entry name" value="TRYPSIN_HIS"/>
    <property type="match status" value="1"/>
</dbReference>
<dbReference type="FunFam" id="2.40.10.10:FF:000034">
    <property type="entry name" value="Eupolytin"/>
    <property type="match status" value="1"/>
</dbReference>
<feature type="domain" description="Peptidase S1" evidence="7">
    <location>
        <begin position="212"/>
        <end position="434"/>
    </location>
</feature>
<dbReference type="GO" id="GO:0006508">
    <property type="term" value="P:proteolysis"/>
    <property type="evidence" value="ECO:0007669"/>
    <property type="project" value="UniProtKB-KW"/>
</dbReference>
<dbReference type="EMBL" id="JARPUR010000004">
    <property type="protein sequence ID" value="KAK4878209.1"/>
    <property type="molecule type" value="Genomic_DNA"/>
</dbReference>
<evidence type="ECO:0000256" key="4">
    <source>
        <dbReference type="ARBA" id="ARBA00022825"/>
    </source>
</evidence>
<name>A0AAN7PV59_9COLE</name>
<dbReference type="PROSITE" id="PS00135">
    <property type="entry name" value="TRYPSIN_SER"/>
    <property type="match status" value="1"/>
</dbReference>
<evidence type="ECO:0000256" key="6">
    <source>
        <dbReference type="RuleBase" id="RU363034"/>
    </source>
</evidence>
<dbReference type="Pfam" id="PF00089">
    <property type="entry name" value="Trypsin"/>
    <property type="match status" value="2"/>
</dbReference>
<evidence type="ECO:0000256" key="5">
    <source>
        <dbReference type="ARBA" id="ARBA00023157"/>
    </source>
</evidence>
<dbReference type="InterPro" id="IPR050430">
    <property type="entry name" value="Peptidase_S1"/>
</dbReference>
<keyword evidence="9" id="KW-1185">Reference proteome</keyword>
<evidence type="ECO:0000256" key="1">
    <source>
        <dbReference type="ARBA" id="ARBA00007664"/>
    </source>
</evidence>
<dbReference type="SMART" id="SM00020">
    <property type="entry name" value="Tryp_SPc"/>
    <property type="match status" value="2"/>
</dbReference>
<dbReference type="GO" id="GO:0004252">
    <property type="term" value="F:serine-type endopeptidase activity"/>
    <property type="evidence" value="ECO:0007669"/>
    <property type="project" value="InterPro"/>
</dbReference>
<dbReference type="PANTHER" id="PTHR24276">
    <property type="entry name" value="POLYSERASE-RELATED"/>
    <property type="match status" value="1"/>
</dbReference>
<feature type="domain" description="Peptidase S1" evidence="7">
    <location>
        <begin position="54"/>
        <end position="214"/>
    </location>
</feature>
<dbReference type="InterPro" id="IPR001254">
    <property type="entry name" value="Trypsin_dom"/>
</dbReference>
<proteinExistence type="inferred from homology"/>
<keyword evidence="4 6" id="KW-0720">Serine protease</keyword>
<dbReference type="PANTHER" id="PTHR24276:SF98">
    <property type="entry name" value="FI18310P1-RELATED"/>
    <property type="match status" value="1"/>
</dbReference>